<sequence>MKRTFFLTIGIGLVLAVAIYGVFTLLNQSKPQQEVQEHIEATYSSKDHLIHAYPNKATSQYLSESVGLYMNYLLQVDDQARFEDQVKLLSSKFIVKEGDHFYIKWALDPKTSANALVDDTRIIAALKKGAQQFKRENYEQLATKLQTSIVDTQRKGGYYTDYVNWSQHAAASRITLSYLTDDFFRMFAHTTNMVSLLKNADGEPPFFPEYYDVAQHRYYRSSEVHMVDQLLIAINRQQRDVASPAFQKWISQEWQTKKRITGRYTRATAQPAVSYESLSVYAFLKEYFELIDQPSLAKEVAQHAKKLAKGSFLKEAHFFDYMLFEEKLN</sequence>
<protein>
    <recommendedName>
        <fullName evidence="4">Glycoside transferase</fullName>
    </recommendedName>
</protein>
<comment type="caution">
    <text evidence="2">The sequence shown here is derived from an EMBL/GenBank/DDBJ whole genome shotgun (WGS) entry which is preliminary data.</text>
</comment>
<dbReference type="eggNOG" id="COG3405">
    <property type="taxonomic scope" value="Bacteria"/>
</dbReference>
<proteinExistence type="predicted"/>
<dbReference type="PATRIC" id="fig|1196324.3.peg.3907"/>
<keyword evidence="1" id="KW-0472">Membrane</keyword>
<dbReference type="SUPFAM" id="SSF48208">
    <property type="entry name" value="Six-hairpin glycosidases"/>
    <property type="match status" value="1"/>
</dbReference>
<keyword evidence="3" id="KW-1185">Reference proteome</keyword>
<evidence type="ECO:0000313" key="3">
    <source>
        <dbReference type="Proteomes" id="UP000004080"/>
    </source>
</evidence>
<dbReference type="Gene3D" id="1.50.10.10">
    <property type="match status" value="1"/>
</dbReference>
<accession>I8U9Q2</accession>
<dbReference type="InterPro" id="IPR012341">
    <property type="entry name" value="6hp_glycosidase-like_sf"/>
</dbReference>
<dbReference type="RefSeq" id="WP_007203911.1">
    <property type="nucleotide sequence ID" value="NZ_AKKV01000053.1"/>
</dbReference>
<dbReference type="AlphaFoldDB" id="I8U9Q2"/>
<feature type="transmembrane region" description="Helical" evidence="1">
    <location>
        <begin position="5"/>
        <end position="26"/>
    </location>
</feature>
<reference evidence="2 3" key="1">
    <citation type="journal article" date="2012" name="J. Bacteriol.">
        <title>Genome of Bacillus macauensis ZFHKF-1, a Long-Chain-Forming Bacterium.</title>
        <authorList>
            <person name="Cai L."/>
            <person name="Zhang T."/>
        </authorList>
    </citation>
    <scope>NUCLEOTIDE SEQUENCE [LARGE SCALE GENOMIC DNA]</scope>
    <source>
        <strain evidence="2 3">ZFHKF-1</strain>
    </source>
</reference>
<keyword evidence="1" id="KW-1133">Transmembrane helix</keyword>
<evidence type="ECO:0000256" key="1">
    <source>
        <dbReference type="SAM" id="Phobius"/>
    </source>
</evidence>
<evidence type="ECO:0008006" key="4">
    <source>
        <dbReference type="Google" id="ProtNLM"/>
    </source>
</evidence>
<organism evidence="2 3">
    <name type="scientific">Fictibacillus macauensis ZFHKF-1</name>
    <dbReference type="NCBI Taxonomy" id="1196324"/>
    <lineage>
        <taxon>Bacteria</taxon>
        <taxon>Bacillati</taxon>
        <taxon>Bacillota</taxon>
        <taxon>Bacilli</taxon>
        <taxon>Bacillales</taxon>
        <taxon>Fictibacillaceae</taxon>
        <taxon>Fictibacillus</taxon>
    </lineage>
</organism>
<dbReference type="STRING" id="1196324.A374_19235"/>
<dbReference type="GO" id="GO:0005975">
    <property type="term" value="P:carbohydrate metabolic process"/>
    <property type="evidence" value="ECO:0007669"/>
    <property type="project" value="InterPro"/>
</dbReference>
<evidence type="ECO:0000313" key="2">
    <source>
        <dbReference type="EMBL" id="EIT83685.1"/>
    </source>
</evidence>
<dbReference type="OrthoDB" id="1779554at2"/>
<dbReference type="EMBL" id="AKKV01000053">
    <property type="protein sequence ID" value="EIT83685.1"/>
    <property type="molecule type" value="Genomic_DNA"/>
</dbReference>
<name>I8U9Q2_9BACL</name>
<dbReference type="InterPro" id="IPR008928">
    <property type="entry name" value="6-hairpin_glycosidase_sf"/>
</dbReference>
<dbReference type="Proteomes" id="UP000004080">
    <property type="component" value="Unassembled WGS sequence"/>
</dbReference>
<gene>
    <name evidence="2" type="ORF">A374_19235</name>
</gene>
<keyword evidence="1" id="KW-0812">Transmembrane</keyword>